<evidence type="ECO:0000256" key="5">
    <source>
        <dbReference type="ARBA" id="ARBA00023065"/>
    </source>
</evidence>
<feature type="transmembrane region" description="Helical" evidence="10">
    <location>
        <begin position="356"/>
        <end position="382"/>
    </location>
</feature>
<keyword evidence="4 10" id="KW-1133">Transmembrane helix</keyword>
<proteinExistence type="inferred from homology"/>
<keyword evidence="5 8" id="KW-0406">Ion transport</keyword>
<evidence type="ECO:0000256" key="2">
    <source>
        <dbReference type="ARBA" id="ARBA00022448"/>
    </source>
</evidence>
<feature type="domain" description="Potassium channel" evidence="11">
    <location>
        <begin position="211"/>
        <end position="284"/>
    </location>
</feature>
<keyword evidence="6 10" id="KW-0472">Membrane</keyword>
<dbReference type="Pfam" id="PF07885">
    <property type="entry name" value="Ion_trans_2"/>
    <property type="match status" value="2"/>
</dbReference>
<feature type="transmembrane region" description="Helical" evidence="10">
    <location>
        <begin position="418"/>
        <end position="439"/>
    </location>
</feature>
<keyword evidence="7 8" id="KW-0407">Ion channel</keyword>
<dbReference type="Gene3D" id="1.10.287.70">
    <property type="match status" value="2"/>
</dbReference>
<gene>
    <name evidence="12" type="ORF">N7509_005154</name>
</gene>
<comment type="similarity">
    <text evidence="8">Belongs to the two pore domain potassium channel (TC 1.A.1.8) family.</text>
</comment>
<keyword evidence="3 8" id="KW-0812">Transmembrane</keyword>
<feature type="domain" description="Potassium channel" evidence="11">
    <location>
        <begin position="368"/>
        <end position="442"/>
    </location>
</feature>
<feature type="compositionally biased region" description="Basic and acidic residues" evidence="9">
    <location>
        <begin position="30"/>
        <end position="42"/>
    </location>
</feature>
<evidence type="ECO:0000313" key="13">
    <source>
        <dbReference type="Proteomes" id="UP001147747"/>
    </source>
</evidence>
<dbReference type="GO" id="GO:0030322">
    <property type="term" value="P:stabilization of membrane potential"/>
    <property type="evidence" value="ECO:0007669"/>
    <property type="project" value="TreeGrafter"/>
</dbReference>
<organism evidence="12 13">
    <name type="scientific">Penicillium cosmopolitanum</name>
    <dbReference type="NCBI Taxonomy" id="1131564"/>
    <lineage>
        <taxon>Eukaryota</taxon>
        <taxon>Fungi</taxon>
        <taxon>Dikarya</taxon>
        <taxon>Ascomycota</taxon>
        <taxon>Pezizomycotina</taxon>
        <taxon>Eurotiomycetes</taxon>
        <taxon>Eurotiomycetidae</taxon>
        <taxon>Eurotiales</taxon>
        <taxon>Aspergillaceae</taxon>
        <taxon>Penicillium</taxon>
    </lineage>
</organism>
<evidence type="ECO:0000259" key="11">
    <source>
        <dbReference type="Pfam" id="PF07885"/>
    </source>
</evidence>
<dbReference type="GeneID" id="81368771"/>
<dbReference type="GO" id="GO:0015271">
    <property type="term" value="F:outward rectifier potassium channel activity"/>
    <property type="evidence" value="ECO:0007669"/>
    <property type="project" value="TreeGrafter"/>
</dbReference>
<keyword evidence="13" id="KW-1185">Reference proteome</keyword>
<comment type="caution">
    <text evidence="12">The sequence shown here is derived from an EMBL/GenBank/DDBJ whole genome shotgun (WGS) entry which is preliminary data.</text>
</comment>
<dbReference type="GO" id="GO:0022841">
    <property type="term" value="F:potassium ion leak channel activity"/>
    <property type="evidence" value="ECO:0007669"/>
    <property type="project" value="TreeGrafter"/>
</dbReference>
<name>A0A9W9W1X0_9EURO</name>
<evidence type="ECO:0000256" key="6">
    <source>
        <dbReference type="ARBA" id="ARBA00023136"/>
    </source>
</evidence>
<comment type="subcellular location">
    <subcellularLocation>
        <location evidence="1">Membrane</location>
        <topology evidence="1">Multi-pass membrane protein</topology>
    </subcellularLocation>
</comment>
<dbReference type="SUPFAM" id="SSF81324">
    <property type="entry name" value="Voltage-gated potassium channels"/>
    <property type="match status" value="2"/>
</dbReference>
<dbReference type="EMBL" id="JAPZBU010000006">
    <property type="protein sequence ID" value="KAJ5397041.1"/>
    <property type="molecule type" value="Genomic_DNA"/>
</dbReference>
<dbReference type="PRINTS" id="PR01333">
    <property type="entry name" value="2POREKCHANEL"/>
</dbReference>
<dbReference type="AlphaFoldDB" id="A0A9W9W1X0"/>
<evidence type="ECO:0000313" key="12">
    <source>
        <dbReference type="EMBL" id="KAJ5397041.1"/>
    </source>
</evidence>
<evidence type="ECO:0000256" key="10">
    <source>
        <dbReference type="SAM" id="Phobius"/>
    </source>
</evidence>
<feature type="region of interest" description="Disordered" evidence="9">
    <location>
        <begin position="498"/>
        <end position="524"/>
    </location>
</feature>
<evidence type="ECO:0000256" key="8">
    <source>
        <dbReference type="RuleBase" id="RU003857"/>
    </source>
</evidence>
<dbReference type="OrthoDB" id="297496at2759"/>
<feature type="transmembrane region" description="Helical" evidence="10">
    <location>
        <begin position="262"/>
        <end position="283"/>
    </location>
</feature>
<evidence type="ECO:0000256" key="7">
    <source>
        <dbReference type="ARBA" id="ARBA00023303"/>
    </source>
</evidence>
<sequence length="677" mass="76399">MNDPGLDDAIANEANVLDQSSTGQGAKSISSDEKQGGADADGPHAARWWLASTAYPLAAGTFGPMASAFSVCSLSQPWRMELGGKEIPDPKWVSAINAISLFFALIANLFLSLNMARRIRFEVAQPIMIIGWFISSALLIGILIPVGVLMYRPENDGLIYAQSYFYGAFAAGLYFIISSLLTVTAYGAYTGHYDREFKLTTSQRTLMLQTIIFCIYLLLGAEVYATVEGWRFLDAVYFADYTLLTIGVGNYSPATHVGRGLLFPYAIGGILILGLIVSSIRTLMLERGRQKIAEILTEHTRRLFVKQAASDRHRFRGFIPNLSAANDENTDISERERQKLEFITMRRIRQVSTVQYKWVSLLISLVVWMALWLIGAVVFWRSEDERNWTYFEALYFAYTTLLTIGYGDFYPISSLGKAFFVFWSLLAVPTITILISNIGDTLIGSIRDLTIFFGEITILPGDAPFVDRIRDVVHVSWRERRERWLQEITGEHDNAQEIFSRSGTPNGERETTNTNMPTPPPCAERAGLEAEEHKREESARARGDVAAENLHHYHYLLFREIRTMLDYARSNANKEFDYLEWEYYLSLISGEKHKPAAPVPDTASEKQRDEDQVQKFRGWSWIDKRNPLVGEKSEVQWLLNALTDALERELKTASRAFHRPGGSEVEVEKISSAAGSR</sequence>
<reference evidence="12" key="1">
    <citation type="submission" date="2022-12" db="EMBL/GenBank/DDBJ databases">
        <authorList>
            <person name="Petersen C."/>
        </authorList>
    </citation>
    <scope>NUCLEOTIDE SEQUENCE</scope>
    <source>
        <strain evidence="12">IBT 29677</strain>
    </source>
</reference>
<accession>A0A9W9W1X0</accession>
<protein>
    <recommendedName>
        <fullName evidence="11">Potassium channel domain-containing protein</fullName>
    </recommendedName>
</protein>
<dbReference type="PANTHER" id="PTHR11003">
    <property type="entry name" value="POTASSIUM CHANNEL, SUBFAMILY K"/>
    <property type="match status" value="1"/>
</dbReference>
<feature type="compositionally biased region" description="Polar residues" evidence="9">
    <location>
        <begin position="17"/>
        <end position="29"/>
    </location>
</feature>
<dbReference type="PANTHER" id="PTHR11003:SF301">
    <property type="entry name" value="POTASSIUM CHANNEL PROTEIN"/>
    <property type="match status" value="1"/>
</dbReference>
<feature type="transmembrane region" description="Helical" evidence="10">
    <location>
        <begin position="388"/>
        <end position="406"/>
    </location>
</feature>
<dbReference type="RefSeq" id="XP_056489093.1">
    <property type="nucleotide sequence ID" value="XM_056629791.1"/>
</dbReference>
<dbReference type="InterPro" id="IPR013099">
    <property type="entry name" value="K_chnl_dom"/>
</dbReference>
<evidence type="ECO:0000256" key="9">
    <source>
        <dbReference type="SAM" id="MobiDB-lite"/>
    </source>
</evidence>
<evidence type="ECO:0000256" key="1">
    <source>
        <dbReference type="ARBA" id="ARBA00004141"/>
    </source>
</evidence>
<dbReference type="GO" id="GO:0005886">
    <property type="term" value="C:plasma membrane"/>
    <property type="evidence" value="ECO:0007669"/>
    <property type="project" value="TreeGrafter"/>
</dbReference>
<dbReference type="InterPro" id="IPR003280">
    <property type="entry name" value="2pore_dom_K_chnl"/>
</dbReference>
<keyword evidence="2 8" id="KW-0813">Transport</keyword>
<feature type="transmembrane region" description="Helical" evidence="10">
    <location>
        <begin position="127"/>
        <end position="151"/>
    </location>
</feature>
<feature type="transmembrane region" description="Helical" evidence="10">
    <location>
        <begin position="163"/>
        <end position="186"/>
    </location>
</feature>
<evidence type="ECO:0000256" key="4">
    <source>
        <dbReference type="ARBA" id="ARBA00022989"/>
    </source>
</evidence>
<dbReference type="Proteomes" id="UP001147747">
    <property type="component" value="Unassembled WGS sequence"/>
</dbReference>
<evidence type="ECO:0000256" key="3">
    <source>
        <dbReference type="ARBA" id="ARBA00022692"/>
    </source>
</evidence>
<feature type="transmembrane region" description="Helical" evidence="10">
    <location>
        <begin position="206"/>
        <end position="227"/>
    </location>
</feature>
<feature type="transmembrane region" description="Helical" evidence="10">
    <location>
        <begin position="92"/>
        <end position="115"/>
    </location>
</feature>
<feature type="region of interest" description="Disordered" evidence="9">
    <location>
        <begin position="1"/>
        <end position="42"/>
    </location>
</feature>
<feature type="region of interest" description="Disordered" evidence="9">
    <location>
        <begin position="657"/>
        <end position="677"/>
    </location>
</feature>
<reference evidence="12" key="2">
    <citation type="journal article" date="2023" name="IMA Fungus">
        <title>Comparative genomic study of the Penicillium genus elucidates a diverse pangenome and 15 lateral gene transfer events.</title>
        <authorList>
            <person name="Petersen C."/>
            <person name="Sorensen T."/>
            <person name="Nielsen M.R."/>
            <person name="Sondergaard T.E."/>
            <person name="Sorensen J.L."/>
            <person name="Fitzpatrick D.A."/>
            <person name="Frisvad J.C."/>
            <person name="Nielsen K.L."/>
        </authorList>
    </citation>
    <scope>NUCLEOTIDE SEQUENCE</scope>
    <source>
        <strain evidence="12">IBT 29677</strain>
    </source>
</reference>